<dbReference type="AlphaFoldDB" id="A0A182XRK3"/>
<name>A0A182XRK3_ANOQN</name>
<dbReference type="VEuPathDB" id="VectorBase:AQUA014476"/>
<evidence type="ECO:0000313" key="1">
    <source>
        <dbReference type="EnsemblMetazoa" id="AQUA014476-PA"/>
    </source>
</evidence>
<dbReference type="EnsemblMetazoa" id="AQUA014476-RA">
    <property type="protein sequence ID" value="AQUA014476-PA"/>
    <property type="gene ID" value="AQUA014476"/>
</dbReference>
<organism evidence="1 2">
    <name type="scientific">Anopheles quadriannulatus</name>
    <name type="common">Mosquito</name>
    <dbReference type="NCBI Taxonomy" id="34691"/>
    <lineage>
        <taxon>Eukaryota</taxon>
        <taxon>Metazoa</taxon>
        <taxon>Ecdysozoa</taxon>
        <taxon>Arthropoda</taxon>
        <taxon>Hexapoda</taxon>
        <taxon>Insecta</taxon>
        <taxon>Pterygota</taxon>
        <taxon>Neoptera</taxon>
        <taxon>Endopterygota</taxon>
        <taxon>Diptera</taxon>
        <taxon>Nematocera</taxon>
        <taxon>Culicoidea</taxon>
        <taxon>Culicidae</taxon>
        <taxon>Anophelinae</taxon>
        <taxon>Anopheles</taxon>
    </lineage>
</organism>
<evidence type="ECO:0000313" key="2">
    <source>
        <dbReference type="Proteomes" id="UP000076407"/>
    </source>
</evidence>
<protein>
    <submittedName>
        <fullName evidence="1">Uncharacterized protein</fullName>
    </submittedName>
</protein>
<proteinExistence type="predicted"/>
<accession>A0A182XRK3</accession>
<sequence>RFPVDKWYNGGFGLVRSQTLFRYPLHRQESVFVCLVNVKTNDVKSDPKKTAKESRVL</sequence>
<dbReference type="Proteomes" id="UP000076407">
    <property type="component" value="Unassembled WGS sequence"/>
</dbReference>
<reference evidence="1" key="1">
    <citation type="submission" date="2020-05" db="UniProtKB">
        <authorList>
            <consortium name="EnsemblMetazoa"/>
        </authorList>
    </citation>
    <scope>IDENTIFICATION</scope>
    <source>
        <strain evidence="1">SANGQUA</strain>
    </source>
</reference>
<keyword evidence="2" id="KW-1185">Reference proteome</keyword>